<keyword evidence="3" id="KW-1185">Reference proteome</keyword>
<evidence type="ECO:0000256" key="1">
    <source>
        <dbReference type="SAM" id="MobiDB-lite"/>
    </source>
</evidence>
<protein>
    <submittedName>
        <fullName evidence="2">Uncharacterized protein</fullName>
    </submittedName>
</protein>
<dbReference type="Proteomes" id="UP000824782">
    <property type="component" value="Unassembled WGS sequence"/>
</dbReference>
<evidence type="ECO:0000313" key="2">
    <source>
        <dbReference type="EMBL" id="KAG8581989.1"/>
    </source>
</evidence>
<accession>A0AAV7CAB3</accession>
<gene>
    <name evidence="2" type="ORF">GDO81_007878</name>
</gene>
<comment type="caution">
    <text evidence="2">The sequence shown here is derived from an EMBL/GenBank/DDBJ whole genome shotgun (WGS) entry which is preliminary data.</text>
</comment>
<proteinExistence type="predicted"/>
<organism evidence="2 3">
    <name type="scientific">Engystomops pustulosus</name>
    <name type="common">Tungara frog</name>
    <name type="synonym">Physalaemus pustulosus</name>
    <dbReference type="NCBI Taxonomy" id="76066"/>
    <lineage>
        <taxon>Eukaryota</taxon>
        <taxon>Metazoa</taxon>
        <taxon>Chordata</taxon>
        <taxon>Craniata</taxon>
        <taxon>Vertebrata</taxon>
        <taxon>Euteleostomi</taxon>
        <taxon>Amphibia</taxon>
        <taxon>Batrachia</taxon>
        <taxon>Anura</taxon>
        <taxon>Neobatrachia</taxon>
        <taxon>Hyloidea</taxon>
        <taxon>Leptodactylidae</taxon>
        <taxon>Leiuperinae</taxon>
        <taxon>Engystomops</taxon>
    </lineage>
</organism>
<dbReference type="AlphaFoldDB" id="A0AAV7CAB3"/>
<feature type="region of interest" description="Disordered" evidence="1">
    <location>
        <begin position="40"/>
        <end position="60"/>
    </location>
</feature>
<reference evidence="2" key="1">
    <citation type="thesis" date="2020" institute="ProQuest LLC" country="789 East Eisenhower Parkway, Ann Arbor, MI, USA">
        <title>Comparative Genomics and Chromosome Evolution.</title>
        <authorList>
            <person name="Mudd A.B."/>
        </authorList>
    </citation>
    <scope>NUCLEOTIDE SEQUENCE</scope>
    <source>
        <strain evidence="2">237g6f4</strain>
        <tissue evidence="2">Blood</tissue>
    </source>
</reference>
<dbReference type="EMBL" id="WNYA01000003">
    <property type="protein sequence ID" value="KAG8581989.1"/>
    <property type="molecule type" value="Genomic_DNA"/>
</dbReference>
<evidence type="ECO:0000313" key="3">
    <source>
        <dbReference type="Proteomes" id="UP000824782"/>
    </source>
</evidence>
<name>A0AAV7CAB3_ENGPU</name>
<sequence>MCERAVHGTGRGGGTAAGTAVTALCRGRVNKEGVHGLQQRIWRERRRSPGSRVSFSGALV</sequence>